<proteinExistence type="predicted"/>
<dbReference type="Proteomes" id="UP001165082">
    <property type="component" value="Unassembled WGS sequence"/>
</dbReference>
<dbReference type="OrthoDB" id="2186918at2759"/>
<accession>A0A9W7FYP4</accession>
<organism evidence="2 3">
    <name type="scientific">Triparma retinervis</name>
    <dbReference type="NCBI Taxonomy" id="2557542"/>
    <lineage>
        <taxon>Eukaryota</taxon>
        <taxon>Sar</taxon>
        <taxon>Stramenopiles</taxon>
        <taxon>Ochrophyta</taxon>
        <taxon>Bolidophyceae</taxon>
        <taxon>Parmales</taxon>
        <taxon>Triparmaceae</taxon>
        <taxon>Triparma</taxon>
    </lineage>
</organism>
<feature type="region of interest" description="Disordered" evidence="1">
    <location>
        <begin position="1"/>
        <end position="26"/>
    </location>
</feature>
<dbReference type="AlphaFoldDB" id="A0A9W7FYP4"/>
<feature type="compositionally biased region" description="Polar residues" evidence="1">
    <location>
        <begin position="1"/>
        <end position="13"/>
    </location>
</feature>
<evidence type="ECO:0000313" key="3">
    <source>
        <dbReference type="Proteomes" id="UP001165082"/>
    </source>
</evidence>
<dbReference type="InterPro" id="IPR038324">
    <property type="entry name" value="Rpb4/RPC9_sf"/>
</dbReference>
<sequence>MDNDTTDASTLTFGSLFPPPTSETAETDPILSVAEVYTITNHFINASNDDDTNEVLKKVHAYGRRFHGMGMSGISTSVQFEQLNNMLQDLRDVLLKKSFVSNTTGEELRLHEYEASKLMDLMSTTSTSDEAKCLIPSLKKFTDGQVEEYLELVKKAKLKISEIS</sequence>
<name>A0A9W7FYP4_9STRA</name>
<keyword evidence="3" id="KW-1185">Reference proteome</keyword>
<protein>
    <submittedName>
        <fullName evidence="2">Uncharacterized protein</fullName>
    </submittedName>
</protein>
<dbReference type="GO" id="GO:0000166">
    <property type="term" value="F:nucleotide binding"/>
    <property type="evidence" value="ECO:0007669"/>
    <property type="project" value="InterPro"/>
</dbReference>
<dbReference type="Gene3D" id="1.20.1250.40">
    <property type="match status" value="1"/>
</dbReference>
<reference evidence="2" key="1">
    <citation type="submission" date="2022-07" db="EMBL/GenBank/DDBJ databases">
        <title>Genome analysis of Parmales, a sister group of diatoms, reveals the evolutionary specialization of diatoms from phago-mixotrophs to photoautotrophs.</title>
        <authorList>
            <person name="Ban H."/>
            <person name="Sato S."/>
            <person name="Yoshikawa S."/>
            <person name="Kazumasa Y."/>
            <person name="Nakamura Y."/>
            <person name="Ichinomiya M."/>
            <person name="Saitoh K."/>
            <person name="Sato N."/>
            <person name="Blanc-Mathieu R."/>
            <person name="Endo H."/>
            <person name="Kuwata A."/>
            <person name="Ogata H."/>
        </authorList>
    </citation>
    <scope>NUCLEOTIDE SEQUENCE</scope>
</reference>
<evidence type="ECO:0000256" key="1">
    <source>
        <dbReference type="SAM" id="MobiDB-lite"/>
    </source>
</evidence>
<comment type="caution">
    <text evidence="2">The sequence shown here is derived from an EMBL/GenBank/DDBJ whole genome shotgun (WGS) entry which is preliminary data.</text>
</comment>
<dbReference type="InterPro" id="IPR010997">
    <property type="entry name" value="HRDC-like_sf"/>
</dbReference>
<evidence type="ECO:0000313" key="2">
    <source>
        <dbReference type="EMBL" id="GMI23462.1"/>
    </source>
</evidence>
<gene>
    <name evidence="2" type="ORF">TrRE_jg1024</name>
</gene>
<dbReference type="SUPFAM" id="SSF47819">
    <property type="entry name" value="HRDC-like"/>
    <property type="match status" value="1"/>
</dbReference>
<dbReference type="EMBL" id="BRXZ01008240">
    <property type="protein sequence ID" value="GMI23462.1"/>
    <property type="molecule type" value="Genomic_DNA"/>
</dbReference>